<reference evidence="3 4" key="1">
    <citation type="submission" date="2019-12" db="EMBL/GenBank/DDBJ databases">
        <title>Comparative genomics gives insights into the taxonomy of the Azoarcus-Aromatoleum group and reveals separate origins of nif in the plant-associated Azoarcus and non-plant-associated Aromatoleum sub-groups.</title>
        <authorList>
            <person name="Lafos M."/>
            <person name="Maluk M."/>
            <person name="Batista M."/>
            <person name="Junghare M."/>
            <person name="Carmona M."/>
            <person name="Faoro H."/>
            <person name="Cruz L.M."/>
            <person name="Battistoni F."/>
            <person name="De Souza E."/>
            <person name="Pedrosa F."/>
            <person name="Chen W.-M."/>
            <person name="Poole P.S."/>
            <person name="Dixon R.A."/>
            <person name="James E.K."/>
        </authorList>
    </citation>
    <scope>NUCLEOTIDE SEQUENCE [LARGE SCALE GENOMIC DNA]</scope>
    <source>
        <strain evidence="3 4">Td21</strain>
    </source>
</reference>
<dbReference type="Proteomes" id="UP000623795">
    <property type="component" value="Unassembled WGS sequence"/>
</dbReference>
<evidence type="ECO:0000256" key="1">
    <source>
        <dbReference type="SAM" id="SignalP"/>
    </source>
</evidence>
<evidence type="ECO:0000313" key="4">
    <source>
        <dbReference type="Proteomes" id="UP000623795"/>
    </source>
</evidence>
<proteinExistence type="predicted"/>
<feature type="chain" id="PRO_5045814453" evidence="1">
    <location>
        <begin position="32"/>
        <end position="174"/>
    </location>
</feature>
<keyword evidence="1" id="KW-0732">Signal</keyword>
<name>A0ABX1PVS1_9RHOO</name>
<dbReference type="InterPro" id="IPR010895">
    <property type="entry name" value="CHRD"/>
</dbReference>
<gene>
    <name evidence="3" type="ORF">GPA22_06010</name>
</gene>
<sequence>MKQTNFGTRSGCRRIAALALAVFAISPVVWAAETETFKAMLTGDQEVPPVVTDTIGKFRLEFDSLANEAEVRLVVRDGMSIIGSHLHCGVPGENGPIVVSLAHWVTPERGYDVDGKWIANATLTDASVIDHPVCGTGLAAFVAAIRAGNVYVNVHSVAHPGGVIRGHLLPAEDD</sequence>
<dbReference type="Pfam" id="PF07452">
    <property type="entry name" value="CHRD"/>
    <property type="match status" value="1"/>
</dbReference>
<evidence type="ECO:0000313" key="3">
    <source>
        <dbReference type="EMBL" id="NMG43285.1"/>
    </source>
</evidence>
<dbReference type="SMART" id="SM00754">
    <property type="entry name" value="CHRD"/>
    <property type="match status" value="1"/>
</dbReference>
<evidence type="ECO:0000259" key="2">
    <source>
        <dbReference type="SMART" id="SM00754"/>
    </source>
</evidence>
<protein>
    <submittedName>
        <fullName evidence="3">CHRD domain-containing protein</fullName>
    </submittedName>
</protein>
<organism evidence="3 4">
    <name type="scientific">Aromatoleum toluvorans</name>
    <dbReference type="NCBI Taxonomy" id="92002"/>
    <lineage>
        <taxon>Bacteria</taxon>
        <taxon>Pseudomonadati</taxon>
        <taxon>Pseudomonadota</taxon>
        <taxon>Betaproteobacteria</taxon>
        <taxon>Rhodocyclales</taxon>
        <taxon>Rhodocyclaceae</taxon>
        <taxon>Aromatoleum</taxon>
    </lineage>
</organism>
<dbReference type="EMBL" id="WTVN01000006">
    <property type="protein sequence ID" value="NMG43285.1"/>
    <property type="molecule type" value="Genomic_DNA"/>
</dbReference>
<keyword evidence="4" id="KW-1185">Reference proteome</keyword>
<dbReference type="RefSeq" id="WP_169255192.1">
    <property type="nucleotide sequence ID" value="NZ_WTVN01000006.1"/>
</dbReference>
<accession>A0ABX1PVS1</accession>
<feature type="domain" description="CHRD" evidence="2">
    <location>
        <begin position="35"/>
        <end position="170"/>
    </location>
</feature>
<comment type="caution">
    <text evidence="3">The sequence shown here is derived from an EMBL/GenBank/DDBJ whole genome shotgun (WGS) entry which is preliminary data.</text>
</comment>
<feature type="signal peptide" evidence="1">
    <location>
        <begin position="1"/>
        <end position="31"/>
    </location>
</feature>